<keyword evidence="2" id="KW-0238">DNA-binding</keyword>
<dbReference type="EMBL" id="CACTIH010007485">
    <property type="protein sequence ID" value="CAA3014389.1"/>
    <property type="molecule type" value="Genomic_DNA"/>
</dbReference>
<evidence type="ECO:0000256" key="1">
    <source>
        <dbReference type="ARBA" id="ARBA00023015"/>
    </source>
</evidence>
<name>A0A8S0U5Q2_OLEEU</name>
<evidence type="ECO:0000313" key="6">
    <source>
        <dbReference type="EMBL" id="CAA3014389.1"/>
    </source>
</evidence>
<dbReference type="PANTHER" id="PTHR31744:SF221">
    <property type="entry name" value="NAC DOMAIN-CONTAINING PROTEIN 43-LIKE"/>
    <property type="match status" value="1"/>
</dbReference>
<evidence type="ECO:0000313" key="7">
    <source>
        <dbReference type="Proteomes" id="UP000594638"/>
    </source>
</evidence>
<dbReference type="AlphaFoldDB" id="A0A8S0U5Q2"/>
<keyword evidence="7" id="KW-1185">Reference proteome</keyword>
<evidence type="ECO:0000256" key="2">
    <source>
        <dbReference type="ARBA" id="ARBA00023125"/>
    </source>
</evidence>
<sequence>MSFFVNGESQVPPGFRFHPTEEELLLYYLRKKVDLQKIDLDVIQDVDLNKLEPWDIQGRQDLIFDFLISATEFNIFIAEKCKIGSTPQNDWYFFSHKDKKYPTGTRTNRATAAGFWKATGRDKVIYSNSRPIGRRKTLVFYNGRAPHGRKSDWIMHEYRLEVDDNIVKPNIVSEGLTQEEGWAICRIFKKKNHYKTLDNTRMIITNSSDDKKLLNSSEEGTLDQILEYMGSTCKEELGMLINSSLDRDRFLQLPSLESPEYTSPCRPSFNQPAAGCQDWVTLDKMVASHLNGENETNSKQLSAGFTSFCTSSIDDNDQRLQLQQQKTHDGTDSKLDFNHNDCDLWSCLMRSSSSHCNLPNVPHL</sequence>
<feature type="domain" description="NAC" evidence="5">
    <location>
        <begin position="11"/>
        <end position="190"/>
    </location>
</feature>
<keyword evidence="4" id="KW-0539">Nucleus</keyword>
<dbReference type="GO" id="GO:0006355">
    <property type="term" value="P:regulation of DNA-templated transcription"/>
    <property type="evidence" value="ECO:0007669"/>
    <property type="project" value="InterPro"/>
</dbReference>
<accession>A0A8S0U5Q2</accession>
<dbReference type="Gene3D" id="2.170.150.80">
    <property type="entry name" value="NAC domain"/>
    <property type="match status" value="1"/>
</dbReference>
<evidence type="ECO:0000259" key="5">
    <source>
        <dbReference type="PROSITE" id="PS51005"/>
    </source>
</evidence>
<gene>
    <name evidence="6" type="ORF">OLEA9_A040095</name>
</gene>
<dbReference type="InterPro" id="IPR003441">
    <property type="entry name" value="NAC-dom"/>
</dbReference>
<evidence type="ECO:0000256" key="4">
    <source>
        <dbReference type="ARBA" id="ARBA00023242"/>
    </source>
</evidence>
<proteinExistence type="predicted"/>
<dbReference type="Proteomes" id="UP000594638">
    <property type="component" value="Unassembled WGS sequence"/>
</dbReference>
<dbReference type="PROSITE" id="PS51005">
    <property type="entry name" value="NAC"/>
    <property type="match status" value="1"/>
</dbReference>
<keyword evidence="1" id="KW-0805">Transcription regulation</keyword>
<organism evidence="6 7">
    <name type="scientific">Olea europaea subsp. europaea</name>
    <dbReference type="NCBI Taxonomy" id="158383"/>
    <lineage>
        <taxon>Eukaryota</taxon>
        <taxon>Viridiplantae</taxon>
        <taxon>Streptophyta</taxon>
        <taxon>Embryophyta</taxon>
        <taxon>Tracheophyta</taxon>
        <taxon>Spermatophyta</taxon>
        <taxon>Magnoliopsida</taxon>
        <taxon>eudicotyledons</taxon>
        <taxon>Gunneridae</taxon>
        <taxon>Pentapetalae</taxon>
        <taxon>asterids</taxon>
        <taxon>lamiids</taxon>
        <taxon>Lamiales</taxon>
        <taxon>Oleaceae</taxon>
        <taxon>Oleeae</taxon>
        <taxon>Olea</taxon>
    </lineage>
</organism>
<dbReference type="InterPro" id="IPR036093">
    <property type="entry name" value="NAC_dom_sf"/>
</dbReference>
<dbReference type="Pfam" id="PF02365">
    <property type="entry name" value="NAM"/>
    <property type="match status" value="1"/>
</dbReference>
<dbReference type="SUPFAM" id="SSF101941">
    <property type="entry name" value="NAC domain"/>
    <property type="match status" value="1"/>
</dbReference>
<protein>
    <submittedName>
        <fullName evidence="6">NAC domain-containing 43-like</fullName>
    </submittedName>
</protein>
<keyword evidence="3" id="KW-0804">Transcription</keyword>
<dbReference type="Gramene" id="OE9A040095T1">
    <property type="protein sequence ID" value="OE9A040095C1"/>
    <property type="gene ID" value="OE9A040095"/>
</dbReference>
<reference evidence="6 7" key="1">
    <citation type="submission" date="2019-12" db="EMBL/GenBank/DDBJ databases">
        <authorList>
            <person name="Alioto T."/>
            <person name="Alioto T."/>
            <person name="Gomez Garrido J."/>
        </authorList>
    </citation>
    <scope>NUCLEOTIDE SEQUENCE [LARGE SCALE GENOMIC DNA]</scope>
</reference>
<evidence type="ECO:0000256" key="3">
    <source>
        <dbReference type="ARBA" id="ARBA00023163"/>
    </source>
</evidence>
<dbReference type="PANTHER" id="PTHR31744">
    <property type="entry name" value="PROTEIN CUP-SHAPED COTYLEDON 2-RELATED"/>
    <property type="match status" value="1"/>
</dbReference>
<dbReference type="OrthoDB" id="1922833at2759"/>
<comment type="caution">
    <text evidence="6">The sequence shown here is derived from an EMBL/GenBank/DDBJ whole genome shotgun (WGS) entry which is preliminary data.</text>
</comment>
<dbReference type="GO" id="GO:0003677">
    <property type="term" value="F:DNA binding"/>
    <property type="evidence" value="ECO:0007669"/>
    <property type="project" value="UniProtKB-KW"/>
</dbReference>